<proteinExistence type="predicted"/>
<name>A0A7L9RUG7_9PROT</name>
<organism evidence="2 3">
    <name type="scientific">Candidatus Bodocaedibacter vickermanii</name>
    <dbReference type="NCBI Taxonomy" id="2741701"/>
    <lineage>
        <taxon>Bacteria</taxon>
        <taxon>Pseudomonadati</taxon>
        <taxon>Pseudomonadota</taxon>
        <taxon>Alphaproteobacteria</taxon>
        <taxon>Holosporales</taxon>
        <taxon>Candidatus Paracaedibacteraceae</taxon>
        <taxon>Candidatus Bodocaedibacter</taxon>
    </lineage>
</organism>
<protein>
    <submittedName>
        <fullName evidence="2">DUF2608 domain-containing protein</fullName>
    </submittedName>
</protein>
<evidence type="ECO:0000313" key="3">
    <source>
        <dbReference type="Proteomes" id="UP000594001"/>
    </source>
</evidence>
<dbReference type="RefSeq" id="WP_350331814.1">
    <property type="nucleotide sequence ID" value="NZ_CP054719.1"/>
</dbReference>
<dbReference type="Pfam" id="PF11019">
    <property type="entry name" value="DUF2608"/>
    <property type="match status" value="1"/>
</dbReference>
<dbReference type="EMBL" id="CP054719">
    <property type="protein sequence ID" value="QOL20263.1"/>
    <property type="molecule type" value="Genomic_DNA"/>
</dbReference>
<keyword evidence="3" id="KW-1185">Reference proteome</keyword>
<evidence type="ECO:0000313" key="2">
    <source>
        <dbReference type="EMBL" id="QOL20263.1"/>
    </source>
</evidence>
<dbReference type="Proteomes" id="UP000594001">
    <property type="component" value="Chromosome"/>
</dbReference>
<evidence type="ECO:0000256" key="1">
    <source>
        <dbReference type="ARBA" id="ARBA00022729"/>
    </source>
</evidence>
<gene>
    <name evidence="2" type="ORF">CPBP_01047</name>
</gene>
<keyword evidence="1" id="KW-0732">Signal</keyword>
<accession>A0A7L9RUG7</accession>
<reference evidence="2 3" key="1">
    <citation type="submission" date="2020-06" db="EMBL/GenBank/DDBJ databases">
        <title>The endosymbiont of the kinetoplastid Bodo saltans is a Paracaedibacter-like alpha-proteobacterium possessing a putative toxin-antitoxin system.</title>
        <authorList>
            <person name="Midha S."/>
            <person name="Rigden D.J."/>
            <person name="Siozios S."/>
            <person name="Hurst G.D.D."/>
            <person name="Jackson A.P."/>
        </authorList>
    </citation>
    <scope>NUCLEOTIDE SEQUENCE [LARGE SCALE GENOMIC DNA]</scope>
    <source>
        <strain evidence="2">Lake Konstanz</strain>
    </source>
</reference>
<dbReference type="AlphaFoldDB" id="A0A7L9RUG7"/>
<dbReference type="InterPro" id="IPR022565">
    <property type="entry name" value="DUF2608"/>
</dbReference>
<sequence>MKFLNFHHVLKVSVILLFGLVFPVSASSIIEIKSLSDVVGHVQQGDPNGTVLCGLDIDFTLTRPVDPATDSANFQTHAKTFVQMIKDHQLNPQDVLCATALTEQQTMERETRSLVDVISSHATVVGLTARYSGPFAGIDFEDHTLEMLAQFEIKFNGAIGKRTVFEDLPEHRGNKPVINKGVIFCNGERGAPVTKPQVLAEYLKSYAPHTTRVVIVDDTKKHLDDFVAFFADTMSTVEFVGLHYTKAMSDAPRECDEDDFKEYVQCLINMLQ</sequence>
<dbReference type="KEGG" id="pbal:CPBP_01047"/>